<keyword evidence="12" id="KW-0378">Hydrolase</keyword>
<keyword evidence="15" id="KW-0234">DNA repair</keyword>
<evidence type="ECO:0000256" key="11">
    <source>
        <dbReference type="ARBA" id="ARBA00022763"/>
    </source>
</evidence>
<dbReference type="PANTHER" id="PTHR16222:SF24">
    <property type="entry name" value="ADP-RIBOSYLHYDROLASE ARH3"/>
    <property type="match status" value="1"/>
</dbReference>
<evidence type="ECO:0000256" key="17">
    <source>
        <dbReference type="ARBA" id="ARBA00041057"/>
    </source>
</evidence>
<comment type="catalytic activity">
    <reaction evidence="24">
        <text>alpha-NAD(+) + H2O = ADP-D-ribose + nicotinamide + H(+)</text>
        <dbReference type="Rhea" id="RHEA:68792"/>
        <dbReference type="ChEBI" id="CHEBI:15377"/>
        <dbReference type="ChEBI" id="CHEBI:15378"/>
        <dbReference type="ChEBI" id="CHEBI:17154"/>
        <dbReference type="ChEBI" id="CHEBI:57967"/>
        <dbReference type="ChEBI" id="CHEBI:77017"/>
    </reaction>
</comment>
<dbReference type="EMBL" id="JANEYF010002745">
    <property type="protein sequence ID" value="KAJ8942685.1"/>
    <property type="molecule type" value="Genomic_DNA"/>
</dbReference>
<evidence type="ECO:0000313" key="26">
    <source>
        <dbReference type="EMBL" id="KAJ8942685.1"/>
    </source>
</evidence>
<evidence type="ECO:0000256" key="20">
    <source>
        <dbReference type="ARBA" id="ARBA00042722"/>
    </source>
</evidence>
<keyword evidence="27" id="KW-1185">Reference proteome</keyword>
<evidence type="ECO:0000256" key="15">
    <source>
        <dbReference type="ARBA" id="ARBA00023204"/>
    </source>
</evidence>
<evidence type="ECO:0000256" key="19">
    <source>
        <dbReference type="ARBA" id="ARBA00042471"/>
    </source>
</evidence>
<evidence type="ECO:0000256" key="14">
    <source>
        <dbReference type="ARBA" id="ARBA00023128"/>
    </source>
</evidence>
<comment type="subunit">
    <text evidence="6">Monomer.</text>
</comment>
<dbReference type="GO" id="GO:0046872">
    <property type="term" value="F:metal ion binding"/>
    <property type="evidence" value="ECO:0007669"/>
    <property type="project" value="UniProtKB-KW"/>
</dbReference>
<accession>A0AAV8XUG9</accession>
<reference evidence="26" key="1">
    <citation type="journal article" date="2023" name="Insect Mol. Biol.">
        <title>Genome sequencing provides insights into the evolution of gene families encoding plant cell wall-degrading enzymes in longhorned beetles.</title>
        <authorList>
            <person name="Shin N.R."/>
            <person name="Okamura Y."/>
            <person name="Kirsch R."/>
            <person name="Pauchet Y."/>
        </authorList>
    </citation>
    <scope>NUCLEOTIDE SEQUENCE</scope>
    <source>
        <strain evidence="26">RBIC_L_NR</strain>
    </source>
</reference>
<feature type="binding site" evidence="25">
    <location>
        <position position="74"/>
    </location>
    <ligand>
        <name>Mg(2+)</name>
        <dbReference type="ChEBI" id="CHEBI:18420"/>
        <label>1</label>
    </ligand>
</feature>
<keyword evidence="10 25" id="KW-0479">Metal-binding</keyword>
<name>A0AAV8XUG9_9CUCU</name>
<evidence type="ECO:0000256" key="25">
    <source>
        <dbReference type="PIRSR" id="PIRSR605502-1"/>
    </source>
</evidence>
<dbReference type="InterPro" id="IPR036705">
    <property type="entry name" value="Ribosyl_crysJ1_sf"/>
</dbReference>
<gene>
    <name evidence="26" type="ORF">NQ314_010009</name>
</gene>
<evidence type="ECO:0000256" key="6">
    <source>
        <dbReference type="ARBA" id="ARBA00011245"/>
    </source>
</evidence>
<evidence type="ECO:0000256" key="3">
    <source>
        <dbReference type="ARBA" id="ARBA00004305"/>
    </source>
</evidence>
<evidence type="ECO:0000256" key="5">
    <source>
        <dbReference type="ARBA" id="ARBA00010702"/>
    </source>
</evidence>
<dbReference type="GO" id="GO:0006281">
    <property type="term" value="P:DNA repair"/>
    <property type="evidence" value="ECO:0007669"/>
    <property type="project" value="UniProtKB-KW"/>
</dbReference>
<evidence type="ECO:0000256" key="4">
    <source>
        <dbReference type="ARBA" id="ARBA00004496"/>
    </source>
</evidence>
<comment type="subcellular location">
    <subcellularLocation>
        <location evidence="2">Chromosome</location>
    </subcellularLocation>
    <subcellularLocation>
        <location evidence="4">Cytoplasm</location>
    </subcellularLocation>
    <subcellularLocation>
        <location evidence="3">Mitochondrion matrix</location>
    </subcellularLocation>
    <subcellularLocation>
        <location evidence="1">Nucleus</location>
    </subcellularLocation>
</comment>
<dbReference type="InterPro" id="IPR005502">
    <property type="entry name" value="Ribosyl_crysJ1"/>
</dbReference>
<feature type="binding site" evidence="25">
    <location>
        <position position="311"/>
    </location>
    <ligand>
        <name>Mg(2+)</name>
        <dbReference type="ChEBI" id="CHEBI:18420"/>
        <label>1</label>
    </ligand>
</feature>
<dbReference type="GO" id="GO:0005759">
    <property type="term" value="C:mitochondrial matrix"/>
    <property type="evidence" value="ECO:0007669"/>
    <property type="project" value="UniProtKB-SubCell"/>
</dbReference>
<evidence type="ECO:0000256" key="13">
    <source>
        <dbReference type="ARBA" id="ARBA00022842"/>
    </source>
</evidence>
<evidence type="ECO:0000256" key="18">
    <source>
        <dbReference type="ARBA" id="ARBA00042398"/>
    </source>
</evidence>
<keyword evidence="13 25" id="KW-0460">Magnesium</keyword>
<evidence type="ECO:0000256" key="21">
    <source>
        <dbReference type="ARBA" id="ARBA00042850"/>
    </source>
</evidence>
<protein>
    <recommendedName>
        <fullName evidence="17">ADP-ribosylhydrolase ARH3</fullName>
        <ecNumber evidence="7">3.2.1.143</ecNumber>
    </recommendedName>
    <alternativeName>
        <fullName evidence="18">ADP-ribose glycohydrolase ARH3</fullName>
    </alternativeName>
    <alternativeName>
        <fullName evidence="19">ADP-ribosylhydrolase 3</fullName>
    </alternativeName>
    <alternativeName>
        <fullName evidence="22">O-acetyl-ADP-ribose deacetylase ARH3</fullName>
    </alternativeName>
    <alternativeName>
        <fullName evidence="23">Poly(ADP-ribose) glycohydrolase ARH3</fullName>
    </alternativeName>
    <alternativeName>
        <fullName evidence="21">[Protein ADP-ribosylarginine] hydrolase-like protein 2</fullName>
    </alternativeName>
    <alternativeName>
        <fullName evidence="20">[Protein ADP-ribosylserine] hydrolase</fullName>
    </alternativeName>
</protein>
<dbReference type="GO" id="GO:0004649">
    <property type="term" value="F:poly(ADP-ribose) glycohydrolase activity"/>
    <property type="evidence" value="ECO:0007669"/>
    <property type="project" value="UniProtKB-EC"/>
</dbReference>
<keyword evidence="9" id="KW-0963">Cytoplasm</keyword>
<organism evidence="26 27">
    <name type="scientific">Rhamnusium bicolor</name>
    <dbReference type="NCBI Taxonomy" id="1586634"/>
    <lineage>
        <taxon>Eukaryota</taxon>
        <taxon>Metazoa</taxon>
        <taxon>Ecdysozoa</taxon>
        <taxon>Arthropoda</taxon>
        <taxon>Hexapoda</taxon>
        <taxon>Insecta</taxon>
        <taxon>Pterygota</taxon>
        <taxon>Neoptera</taxon>
        <taxon>Endopterygota</taxon>
        <taxon>Coleoptera</taxon>
        <taxon>Polyphaga</taxon>
        <taxon>Cucujiformia</taxon>
        <taxon>Chrysomeloidea</taxon>
        <taxon>Cerambycidae</taxon>
        <taxon>Lepturinae</taxon>
        <taxon>Rhagiini</taxon>
        <taxon>Rhamnusium</taxon>
    </lineage>
</organism>
<keyword evidence="11" id="KW-0227">DNA damage</keyword>
<evidence type="ECO:0000256" key="10">
    <source>
        <dbReference type="ARBA" id="ARBA00022723"/>
    </source>
</evidence>
<feature type="binding site" evidence="25">
    <location>
        <position position="313"/>
    </location>
    <ligand>
        <name>Mg(2+)</name>
        <dbReference type="ChEBI" id="CHEBI:18420"/>
        <label>1</label>
    </ligand>
</feature>
<keyword evidence="14" id="KW-0496">Mitochondrion</keyword>
<keyword evidence="8" id="KW-0158">Chromosome</keyword>
<evidence type="ECO:0000256" key="22">
    <source>
        <dbReference type="ARBA" id="ARBA00043187"/>
    </source>
</evidence>
<dbReference type="SUPFAM" id="SSF101478">
    <property type="entry name" value="ADP-ribosylglycohydrolase"/>
    <property type="match status" value="1"/>
</dbReference>
<dbReference type="Pfam" id="PF03747">
    <property type="entry name" value="ADP_ribosyl_GH"/>
    <property type="match status" value="1"/>
</dbReference>
<evidence type="ECO:0000256" key="7">
    <source>
        <dbReference type="ARBA" id="ARBA00012255"/>
    </source>
</evidence>
<dbReference type="PANTHER" id="PTHR16222">
    <property type="entry name" value="ADP-RIBOSYLGLYCOHYDROLASE"/>
    <property type="match status" value="1"/>
</dbReference>
<dbReference type="GO" id="GO:0140290">
    <property type="term" value="P:peptidyl-serine ADP-deribosylation"/>
    <property type="evidence" value="ECO:0007669"/>
    <property type="project" value="UniProtKB-ARBA"/>
</dbReference>
<keyword evidence="16" id="KW-0539">Nucleus</keyword>
<evidence type="ECO:0000256" key="16">
    <source>
        <dbReference type="ARBA" id="ARBA00023242"/>
    </source>
</evidence>
<evidence type="ECO:0000256" key="12">
    <source>
        <dbReference type="ARBA" id="ARBA00022801"/>
    </source>
</evidence>
<feature type="binding site" evidence="25">
    <location>
        <position position="73"/>
    </location>
    <ligand>
        <name>Mg(2+)</name>
        <dbReference type="ChEBI" id="CHEBI:18420"/>
        <label>1</label>
    </ligand>
</feature>
<evidence type="ECO:0000256" key="1">
    <source>
        <dbReference type="ARBA" id="ARBA00004123"/>
    </source>
</evidence>
<comment type="caution">
    <text evidence="26">The sequence shown here is derived from an EMBL/GenBank/DDBJ whole genome shotgun (WGS) entry which is preliminary data.</text>
</comment>
<evidence type="ECO:0000256" key="24">
    <source>
        <dbReference type="ARBA" id="ARBA00049015"/>
    </source>
</evidence>
<comment type="similarity">
    <text evidence="5">Belongs to the ADP-ribosylglycohydrolase family.</text>
</comment>
<dbReference type="EC" id="3.2.1.143" evidence="7"/>
<comment type="cofactor">
    <cofactor evidence="25">
        <name>Mg(2+)</name>
        <dbReference type="ChEBI" id="CHEBI:18420"/>
    </cofactor>
    <text evidence="25">Binds 2 magnesium ions per subunit.</text>
</comment>
<feature type="binding site" evidence="25">
    <location>
        <position position="314"/>
    </location>
    <ligand>
        <name>Mg(2+)</name>
        <dbReference type="ChEBI" id="CHEBI:18420"/>
        <label>1</label>
    </ligand>
</feature>
<dbReference type="GO" id="GO:0005634">
    <property type="term" value="C:nucleus"/>
    <property type="evidence" value="ECO:0007669"/>
    <property type="project" value="UniProtKB-SubCell"/>
</dbReference>
<evidence type="ECO:0000256" key="23">
    <source>
        <dbReference type="ARBA" id="ARBA00043193"/>
    </source>
</evidence>
<dbReference type="FunFam" id="1.10.4080.10:FF:000001">
    <property type="entry name" value="ADP-ribose glycohydrolase ARH3"/>
    <property type="match status" value="1"/>
</dbReference>
<dbReference type="Gene3D" id="1.10.4080.10">
    <property type="entry name" value="ADP-ribosylation/Crystallin J1"/>
    <property type="match status" value="1"/>
</dbReference>
<dbReference type="Proteomes" id="UP001162156">
    <property type="component" value="Unassembled WGS sequence"/>
</dbReference>
<dbReference type="InterPro" id="IPR050792">
    <property type="entry name" value="ADP-ribosylglycohydrolase"/>
</dbReference>
<proteinExistence type="inferred from homology"/>
<dbReference type="GO" id="GO:0005694">
    <property type="term" value="C:chromosome"/>
    <property type="evidence" value="ECO:0007669"/>
    <property type="project" value="UniProtKB-SubCell"/>
</dbReference>
<evidence type="ECO:0000256" key="2">
    <source>
        <dbReference type="ARBA" id="ARBA00004286"/>
    </source>
</evidence>
<feature type="binding site" evidence="25">
    <location>
        <position position="72"/>
    </location>
    <ligand>
        <name>Mg(2+)</name>
        <dbReference type="ChEBI" id="CHEBI:18420"/>
        <label>1</label>
    </ligand>
</feature>
<evidence type="ECO:0000313" key="27">
    <source>
        <dbReference type="Proteomes" id="UP001162156"/>
    </source>
</evidence>
<dbReference type="AlphaFoldDB" id="A0AAV8XUG9"/>
<evidence type="ECO:0000256" key="8">
    <source>
        <dbReference type="ARBA" id="ARBA00022454"/>
    </source>
</evidence>
<evidence type="ECO:0000256" key="9">
    <source>
        <dbReference type="ARBA" id="ARBA00022490"/>
    </source>
</evidence>
<sequence length="363" mass="40505">MSPVLKNIIMATLESSLLKSKFRACLLGSSIGDCFGSPYEGDIITSGEKIIIQRYFDKLEDPNFKGPYKQYTDDTAMMKSVAKFLIDKPEPDYKFLAKLFVTEYFKDPKRGYGQNVVEVFHKLKNSKFDDIFKPANEQFLGSGSYGNGGAMRVAPIALYFYNKYNYMLEVATNATKITHTNILGINGALLQCIAISQALLCDPETKIDPKVFCNQLCDKMKEIEKVDEDDLDATQNAYQEKLKIVENLLEKKHDDKLDEEVILHLGHGISAYESVPTAIYCFLKAQNEIPTIDTGNAFRRTIQYAITLGGDTDTIACMAGALAGAYLGEEAINPILAKQCELNKEILELADNLFSAREGLPIE</sequence>